<name>A0A5N5TIW2_9CRUS</name>
<protein>
    <submittedName>
        <fullName evidence="1">Coiled-coil domain-containing protein</fullName>
    </submittedName>
</protein>
<organism evidence="1 2">
    <name type="scientific">Armadillidium nasatum</name>
    <dbReference type="NCBI Taxonomy" id="96803"/>
    <lineage>
        <taxon>Eukaryota</taxon>
        <taxon>Metazoa</taxon>
        <taxon>Ecdysozoa</taxon>
        <taxon>Arthropoda</taxon>
        <taxon>Crustacea</taxon>
        <taxon>Multicrustacea</taxon>
        <taxon>Malacostraca</taxon>
        <taxon>Eumalacostraca</taxon>
        <taxon>Peracarida</taxon>
        <taxon>Isopoda</taxon>
        <taxon>Oniscidea</taxon>
        <taxon>Crinocheta</taxon>
        <taxon>Armadillidiidae</taxon>
        <taxon>Armadillidium</taxon>
    </lineage>
</organism>
<reference evidence="1 2" key="1">
    <citation type="journal article" date="2019" name="PLoS Biol.">
        <title>Sex chromosomes control vertical transmission of feminizing Wolbachia symbionts in an isopod.</title>
        <authorList>
            <person name="Becking T."/>
            <person name="Chebbi M.A."/>
            <person name="Giraud I."/>
            <person name="Moumen B."/>
            <person name="Laverre T."/>
            <person name="Caubet Y."/>
            <person name="Peccoud J."/>
            <person name="Gilbert C."/>
            <person name="Cordaux R."/>
        </authorList>
    </citation>
    <scope>NUCLEOTIDE SEQUENCE [LARGE SCALE GENOMIC DNA]</scope>
    <source>
        <strain evidence="1">ANa2</strain>
        <tissue evidence="1">Whole body excluding digestive tract and cuticle</tissue>
    </source>
</reference>
<evidence type="ECO:0000313" key="2">
    <source>
        <dbReference type="Proteomes" id="UP000326759"/>
    </source>
</evidence>
<sequence length="125" mass="14200">LRLSPEVFNQLRVLQKKAREIRQDVRTLRKASQSNALQISDIVSEAAAKITAAIEKNSPSIRHGPIEAERLRLHRDEDTYRSDMARLDKDLTKTVADLKIKLPLLQEGLGNIISAEMEQAMKEKK</sequence>
<proteinExistence type="predicted"/>
<keyword evidence="2" id="KW-1185">Reference proteome</keyword>
<dbReference type="OrthoDB" id="6022652at2759"/>
<accession>A0A5N5TIW2</accession>
<feature type="non-terminal residue" evidence="1">
    <location>
        <position position="1"/>
    </location>
</feature>
<evidence type="ECO:0000313" key="1">
    <source>
        <dbReference type="EMBL" id="KAB7506278.1"/>
    </source>
</evidence>
<comment type="caution">
    <text evidence="1">The sequence shown here is derived from an EMBL/GenBank/DDBJ whole genome shotgun (WGS) entry which is preliminary data.</text>
</comment>
<dbReference type="AlphaFoldDB" id="A0A5N5TIW2"/>
<dbReference type="Proteomes" id="UP000326759">
    <property type="component" value="Unassembled WGS sequence"/>
</dbReference>
<dbReference type="EMBL" id="SEYY01000901">
    <property type="protein sequence ID" value="KAB7506278.1"/>
    <property type="molecule type" value="Genomic_DNA"/>
</dbReference>
<gene>
    <name evidence="1" type="ORF">Anas_09771</name>
</gene>